<name>A0A7C8RIU0_ORBOL</name>
<dbReference type="OrthoDB" id="5368834at2759"/>
<proteinExistence type="predicted"/>
<evidence type="ECO:0000256" key="1">
    <source>
        <dbReference type="SAM" id="MobiDB-lite"/>
    </source>
</evidence>
<evidence type="ECO:0000313" key="3">
    <source>
        <dbReference type="EMBL" id="KAF3289473.1"/>
    </source>
</evidence>
<organism evidence="3 4">
    <name type="scientific">Orbilia oligospora</name>
    <name type="common">Nematode-trapping fungus</name>
    <name type="synonym">Arthrobotrys oligospora</name>
    <dbReference type="NCBI Taxonomy" id="2813651"/>
    <lineage>
        <taxon>Eukaryota</taxon>
        <taxon>Fungi</taxon>
        <taxon>Dikarya</taxon>
        <taxon>Ascomycota</taxon>
        <taxon>Pezizomycotina</taxon>
        <taxon>Orbiliomycetes</taxon>
        <taxon>Orbiliales</taxon>
        <taxon>Orbiliaceae</taxon>
        <taxon>Orbilia</taxon>
    </lineage>
</organism>
<feature type="chain" id="PRO_5028900039" evidence="2">
    <location>
        <begin position="27"/>
        <end position="444"/>
    </location>
</feature>
<accession>A0A7C8RIU0</accession>
<evidence type="ECO:0000256" key="2">
    <source>
        <dbReference type="SAM" id="SignalP"/>
    </source>
</evidence>
<keyword evidence="2" id="KW-0732">Signal</keyword>
<reference evidence="3 4" key="1">
    <citation type="submission" date="2020-01" db="EMBL/GenBank/DDBJ databases">
        <authorList>
            <person name="Palmer J.M."/>
        </authorList>
    </citation>
    <scope>NUCLEOTIDE SEQUENCE [LARGE SCALE GENOMIC DNA]</scope>
    <source>
        <strain evidence="3 4">TWF970</strain>
    </source>
</reference>
<feature type="signal peptide" evidence="2">
    <location>
        <begin position="1"/>
        <end position="26"/>
    </location>
</feature>
<comment type="caution">
    <text evidence="3">The sequence shown here is derived from an EMBL/GenBank/DDBJ whole genome shotgun (WGS) entry which is preliminary data.</text>
</comment>
<sequence length="444" mass="48878">MPLQIRNLNYVWAILVFYLFLRGNLALPLQDEAANTPIIDIHTNASIPAPALPVSPKQNGTTVAFLNDTSKQTEALEIYHSSSNKTSLAQDGRKRVVPSSIFHTPFKVRCRWLSPIIFDMPADPADYPELMIFRSNSFSPELTRRPNYQQLMAAQADNPQGQLEIKTSIRGRIQKCYSCLCDQPTGRIMSNPVRPAKSSNMWCKPGDQLPLACKHWWGCYCDTKALQPDLIEGEDFQAHVDALNNLPQTFRDMNPDYVWAPRNMVFQVAQYPIVPNWARQLQAIQRPPPTVGPSLDALATASERVLDNDGGMGQIDANLLNVADQELRNINTEGQIDPDLLEEARRQLDILEGQIDPELLRVVQQELDLENLESVAGPSGTNRLYGPNDARGWDKGPFGGSGPGFGFGGGAGGGAGAGAVKKRELSTLNVAPGLIPGQELEDNN</sequence>
<dbReference type="EMBL" id="JAABOJ010000002">
    <property type="protein sequence ID" value="KAF3289473.1"/>
    <property type="molecule type" value="Genomic_DNA"/>
</dbReference>
<dbReference type="AlphaFoldDB" id="A0A7C8RIU0"/>
<gene>
    <name evidence="3" type="ORF">TWF970_003249</name>
</gene>
<dbReference type="Proteomes" id="UP000474640">
    <property type="component" value="Unassembled WGS sequence"/>
</dbReference>
<protein>
    <submittedName>
        <fullName evidence="3">Uncharacterized protein</fullName>
    </submittedName>
</protein>
<evidence type="ECO:0000313" key="4">
    <source>
        <dbReference type="Proteomes" id="UP000474640"/>
    </source>
</evidence>
<feature type="region of interest" description="Disordered" evidence="1">
    <location>
        <begin position="373"/>
        <end position="397"/>
    </location>
</feature>